<name>A0A8D9FFE3_9HEMI</name>
<dbReference type="AlphaFoldDB" id="A0A8D9FFE3"/>
<sequence length="110" mass="12926">MYTNYIVIPKDRHTYYLIVNVSELNFWPWYTSQTALVMDSIPTYYVHVCMLLCNKSHNCHPILIKFGIHVQDIKEICCIIFGGPGPPGGARGPPIRVFFLNFFFFFFFFF</sequence>
<evidence type="ECO:0000313" key="1">
    <source>
        <dbReference type="EMBL" id="CAG6788052.1"/>
    </source>
</evidence>
<organism evidence="1">
    <name type="scientific">Cacopsylla melanoneura</name>
    <dbReference type="NCBI Taxonomy" id="428564"/>
    <lineage>
        <taxon>Eukaryota</taxon>
        <taxon>Metazoa</taxon>
        <taxon>Ecdysozoa</taxon>
        <taxon>Arthropoda</taxon>
        <taxon>Hexapoda</taxon>
        <taxon>Insecta</taxon>
        <taxon>Pterygota</taxon>
        <taxon>Neoptera</taxon>
        <taxon>Paraneoptera</taxon>
        <taxon>Hemiptera</taxon>
        <taxon>Sternorrhyncha</taxon>
        <taxon>Psylloidea</taxon>
        <taxon>Psyllidae</taxon>
        <taxon>Psyllinae</taxon>
        <taxon>Cacopsylla</taxon>
    </lineage>
</organism>
<protein>
    <submittedName>
        <fullName evidence="1">Uncharacterized protein</fullName>
    </submittedName>
</protein>
<dbReference type="EMBL" id="HBUF01657570">
    <property type="protein sequence ID" value="CAG6788052.1"/>
    <property type="molecule type" value="Transcribed_RNA"/>
</dbReference>
<reference evidence="1" key="1">
    <citation type="submission" date="2021-05" db="EMBL/GenBank/DDBJ databases">
        <authorList>
            <person name="Alioto T."/>
            <person name="Alioto T."/>
            <person name="Gomez Garrido J."/>
        </authorList>
    </citation>
    <scope>NUCLEOTIDE SEQUENCE</scope>
</reference>
<proteinExistence type="predicted"/>
<accession>A0A8D9FFE3</accession>